<dbReference type="PANTHER" id="PTHR34717:SF1">
    <property type="entry name" value="EG:BACR7A4.20 PROTEIN"/>
    <property type="match status" value="1"/>
</dbReference>
<evidence type="ECO:0000259" key="2">
    <source>
        <dbReference type="Pfam" id="PF23212"/>
    </source>
</evidence>
<dbReference type="AlphaFoldDB" id="A0A1V4K1C2"/>
<reference evidence="3 4" key="1">
    <citation type="submission" date="2016-02" db="EMBL/GenBank/DDBJ databases">
        <title>Band-tailed pigeon sequencing and assembly.</title>
        <authorList>
            <person name="Soares A.E."/>
            <person name="Novak B.J."/>
            <person name="Rice E.S."/>
            <person name="O'Connell B."/>
            <person name="Chang D."/>
            <person name="Weber S."/>
            <person name="Shapiro B."/>
        </authorList>
    </citation>
    <scope>NUCLEOTIDE SEQUENCE [LARGE SCALE GENOMIC DNA]</scope>
    <source>
        <strain evidence="3">BTP2013</strain>
        <tissue evidence="3">Blood</tissue>
    </source>
</reference>
<keyword evidence="1" id="KW-0732">Signal</keyword>
<dbReference type="InterPro" id="IPR055492">
    <property type="entry name" value="DUF7064"/>
</dbReference>
<keyword evidence="4" id="KW-1185">Reference proteome</keyword>
<protein>
    <recommendedName>
        <fullName evidence="2">DUF7064 domain-containing protein</fullName>
    </recommendedName>
</protein>
<comment type="caution">
    <text evidence="3">The sequence shown here is derived from an EMBL/GenBank/DDBJ whole genome shotgun (WGS) entry which is preliminary data.</text>
</comment>
<feature type="domain" description="DUF7064" evidence="2">
    <location>
        <begin position="235"/>
        <end position="360"/>
    </location>
</feature>
<dbReference type="EMBL" id="LSYS01005191">
    <property type="protein sequence ID" value="OPJ78194.1"/>
    <property type="molecule type" value="Genomic_DNA"/>
</dbReference>
<dbReference type="STRING" id="372326.A0A1V4K1C2"/>
<gene>
    <name evidence="3" type="ORF">AV530_015167</name>
</gene>
<proteinExistence type="predicted"/>
<evidence type="ECO:0000313" key="3">
    <source>
        <dbReference type="EMBL" id="OPJ78194.1"/>
    </source>
</evidence>
<accession>A0A1V4K1C2</accession>
<evidence type="ECO:0000313" key="4">
    <source>
        <dbReference type="Proteomes" id="UP000190648"/>
    </source>
</evidence>
<dbReference type="PANTHER" id="PTHR34717">
    <property type="entry name" value="EG:BACR7A4.20 PROTEIN"/>
    <property type="match status" value="1"/>
</dbReference>
<feature type="signal peptide" evidence="1">
    <location>
        <begin position="1"/>
        <end position="23"/>
    </location>
</feature>
<dbReference type="Proteomes" id="UP000190648">
    <property type="component" value="Unassembled WGS sequence"/>
</dbReference>
<dbReference type="Pfam" id="PF23212">
    <property type="entry name" value="DUF7064"/>
    <property type="match status" value="1"/>
</dbReference>
<sequence length="386" mass="43582">MSGSHPADRWALGCLLLFHGAWRQRAAGGGSAESRRPRPLRPDPHALDSIYFTGFAETNKSFVIARLAKRPNGICEMWLFLRVEGTGEFEHPQHPNMLVSDESEEIWSGGGLTIEYAEPQMHWKISFDGLLRKGPYRQQWSEKEGELVPVKFSFHWENFTEVFDFSADSHPSAFARAFAQEPWTFEFFQRVKKQREQHFRHEQWGQSVGEIEIENQEKTELSLKGVRSHSYGIRDWSEIYRYVMILAHFEDGTAAHLTVINMPATTTHLTVGYVFFPNGRKAGIEWSNASLAEMAADGVIGDKYGVTFTAGGKYFDVSATLDKQACPVVYNGLTGRGVFHECIADFQLNGLTQGWGLVEFYYRDEAAQPVPNLQLGSKAEGPDLSS</sequence>
<feature type="chain" id="PRO_5012234783" description="DUF7064 domain-containing protein" evidence="1">
    <location>
        <begin position="24"/>
        <end position="386"/>
    </location>
</feature>
<dbReference type="OrthoDB" id="6123450at2759"/>
<evidence type="ECO:0000256" key="1">
    <source>
        <dbReference type="SAM" id="SignalP"/>
    </source>
</evidence>
<name>A0A1V4K1C2_PATFA</name>
<organism evidence="3 4">
    <name type="scientific">Patagioenas fasciata monilis</name>
    <dbReference type="NCBI Taxonomy" id="372326"/>
    <lineage>
        <taxon>Eukaryota</taxon>
        <taxon>Metazoa</taxon>
        <taxon>Chordata</taxon>
        <taxon>Craniata</taxon>
        <taxon>Vertebrata</taxon>
        <taxon>Euteleostomi</taxon>
        <taxon>Archelosauria</taxon>
        <taxon>Archosauria</taxon>
        <taxon>Dinosauria</taxon>
        <taxon>Saurischia</taxon>
        <taxon>Theropoda</taxon>
        <taxon>Coelurosauria</taxon>
        <taxon>Aves</taxon>
        <taxon>Neognathae</taxon>
        <taxon>Neoaves</taxon>
        <taxon>Columbimorphae</taxon>
        <taxon>Columbiformes</taxon>
        <taxon>Columbidae</taxon>
        <taxon>Patagioenas</taxon>
    </lineage>
</organism>